<dbReference type="Pfam" id="PF13532">
    <property type="entry name" value="2OG-FeII_Oxy_2"/>
    <property type="match status" value="1"/>
</dbReference>
<dbReference type="KEGG" id="lue:DCD74_01180"/>
<protein>
    <submittedName>
        <fullName evidence="2">Alpha-ketoglutarate-dependent dioxygenase AlkB</fullName>
    </submittedName>
</protein>
<dbReference type="AlphaFoldDB" id="A0A344J378"/>
<keyword evidence="2" id="KW-0560">Oxidoreductase</keyword>
<dbReference type="Proteomes" id="UP000251842">
    <property type="component" value="Chromosome"/>
</dbReference>
<dbReference type="GO" id="GO:0051213">
    <property type="term" value="F:dioxygenase activity"/>
    <property type="evidence" value="ECO:0007669"/>
    <property type="project" value="UniProtKB-KW"/>
</dbReference>
<dbReference type="InterPro" id="IPR032854">
    <property type="entry name" value="ALKBH3"/>
</dbReference>
<feature type="domain" description="Fe2OG dioxygenase" evidence="1">
    <location>
        <begin position="92"/>
        <end position="190"/>
    </location>
</feature>
<dbReference type="EMBL" id="CP029556">
    <property type="protein sequence ID" value="AXA83488.1"/>
    <property type="molecule type" value="Genomic_DNA"/>
</dbReference>
<dbReference type="PANTHER" id="PTHR31212">
    <property type="entry name" value="ALPHA-KETOGLUTARATE-DEPENDENT DIOXYGENASE ALKB HOMOLOG 3"/>
    <property type="match status" value="1"/>
</dbReference>
<dbReference type="Gene3D" id="2.60.120.590">
    <property type="entry name" value="Alpha-ketoglutarate-dependent dioxygenase AlkB-like"/>
    <property type="match status" value="1"/>
</dbReference>
<dbReference type="PROSITE" id="PS51471">
    <property type="entry name" value="FE2OG_OXY"/>
    <property type="match status" value="1"/>
</dbReference>
<reference evidence="3" key="1">
    <citation type="submission" date="2018-05" db="EMBL/GenBank/DDBJ databases">
        <title>Luteimonas pekinense sp. nov., isolated from human Meibomian gland secretions, Beijing, China.</title>
        <authorList>
            <person name="Wen T."/>
            <person name="Bai H."/>
            <person name="Lv H."/>
        </authorList>
    </citation>
    <scope>NUCLEOTIDE SEQUENCE [LARGE SCALE GENOMIC DNA]</scope>
    <source>
        <strain evidence="3">83-4</strain>
    </source>
</reference>
<accession>A0A344J378</accession>
<evidence type="ECO:0000313" key="2">
    <source>
        <dbReference type="EMBL" id="AXA83488.1"/>
    </source>
</evidence>
<proteinExistence type="predicted"/>
<dbReference type="RefSeq" id="WP_112925710.1">
    <property type="nucleotide sequence ID" value="NZ_CP029556.1"/>
</dbReference>
<dbReference type="InterPro" id="IPR005123">
    <property type="entry name" value="Oxoglu/Fe-dep_dioxygenase_dom"/>
</dbReference>
<keyword evidence="2" id="KW-0223">Dioxygenase</keyword>
<dbReference type="InterPro" id="IPR037151">
    <property type="entry name" value="AlkB-like_sf"/>
</dbReference>
<dbReference type="OrthoDB" id="190276at2"/>
<gene>
    <name evidence="2" type="ORF">DCD74_01180</name>
</gene>
<evidence type="ECO:0000313" key="3">
    <source>
        <dbReference type="Proteomes" id="UP000251842"/>
    </source>
</evidence>
<evidence type="ECO:0000259" key="1">
    <source>
        <dbReference type="PROSITE" id="PS51471"/>
    </source>
</evidence>
<name>A0A344J378_9GAMM</name>
<dbReference type="PANTHER" id="PTHR31212:SF4">
    <property type="entry name" value="ALPHA-KETOGLUTARATE-DEPENDENT DIOXYGENASE ALKB HOMOLOG 3"/>
    <property type="match status" value="1"/>
</dbReference>
<dbReference type="GO" id="GO:0006307">
    <property type="term" value="P:DNA alkylation repair"/>
    <property type="evidence" value="ECO:0007669"/>
    <property type="project" value="InterPro"/>
</dbReference>
<dbReference type="SUPFAM" id="SSF51197">
    <property type="entry name" value="Clavaminate synthase-like"/>
    <property type="match status" value="1"/>
</dbReference>
<organism evidence="2 3">
    <name type="scientific">Solilutibacter oculi</name>
    <dbReference type="NCBI Taxonomy" id="2698682"/>
    <lineage>
        <taxon>Bacteria</taxon>
        <taxon>Pseudomonadati</taxon>
        <taxon>Pseudomonadota</taxon>
        <taxon>Gammaproteobacteria</taxon>
        <taxon>Lysobacterales</taxon>
        <taxon>Lysobacteraceae</taxon>
        <taxon>Solilutibacter</taxon>
    </lineage>
</organism>
<keyword evidence="3" id="KW-1185">Reference proteome</keyword>
<dbReference type="InterPro" id="IPR027450">
    <property type="entry name" value="AlkB-like"/>
</dbReference>
<sequence>MDLFARPSHDSLQLFDDAEGGARYWPSIVSPQVADDWFQALMALEWRAMRRPMYDRDVDVPRLLFHRRLDDPACPPLLRDILREVHARAPAPYSAAGLNLYRDGRDSVAMHGDKLHQIRGHQPIAIVSLGAARRMNIRARAGTRERHTLDLAPGSLLVMSHASQKTHEHGIPKTTKPVGPRMSVVFRVRP</sequence>